<evidence type="ECO:0000256" key="9">
    <source>
        <dbReference type="ARBA" id="ARBA00022723"/>
    </source>
</evidence>
<evidence type="ECO:0000313" key="17">
    <source>
        <dbReference type="EMBL" id="SPQ96079.1"/>
    </source>
</evidence>
<dbReference type="GO" id="GO:0032264">
    <property type="term" value="P:IMP salvage"/>
    <property type="evidence" value="ECO:0007669"/>
    <property type="project" value="UniProtKB-UniPathway"/>
</dbReference>
<dbReference type="GO" id="GO:0006178">
    <property type="term" value="P:guanine salvage"/>
    <property type="evidence" value="ECO:0007669"/>
    <property type="project" value="TreeGrafter"/>
</dbReference>
<dbReference type="GO" id="GO:0004422">
    <property type="term" value="F:hypoxanthine phosphoribosyltransferase activity"/>
    <property type="evidence" value="ECO:0007669"/>
    <property type="project" value="InterPro"/>
</dbReference>
<dbReference type="GO" id="GO:0000287">
    <property type="term" value="F:magnesium ion binding"/>
    <property type="evidence" value="ECO:0007669"/>
    <property type="project" value="TreeGrafter"/>
</dbReference>
<dbReference type="OrthoDB" id="9449045at2759"/>
<reference evidence="16 18" key="1">
    <citation type="submission" date="2015-02" db="EMBL/GenBank/DDBJ databases">
        <authorList>
            <person name="Chooi Y.-H."/>
        </authorList>
    </citation>
    <scope>NUCLEOTIDE SEQUENCE [LARGE SCALE GENOMIC DNA]</scope>
    <source>
        <strain evidence="16">E3</strain>
    </source>
</reference>
<evidence type="ECO:0000256" key="8">
    <source>
        <dbReference type="ARBA" id="ARBA00022679"/>
    </source>
</evidence>
<dbReference type="Proteomes" id="UP000039324">
    <property type="component" value="Unassembled WGS sequence"/>
</dbReference>
<dbReference type="UniPathway" id="UPA00591">
    <property type="reaction ID" value="UER00648"/>
</dbReference>
<name>A0A0G4ISD5_PLABS</name>
<sequence>MITRLWTAAFVITAVLAMVSRSADRDGSTEESRPALVNQCPQQWGRNIKKVLWTDDVIKNRIAEMAHEISEDYGRVLEGDERIVVIGLMNGAVMFTADLARSLTVANEIDFIRVSSYHGTNSTGNVRLVKAAEVTLRDRHVLLLEDLIDTGTTLQWVRSHLSDCGAKSIKIACLLDKTVKRKTHVPIDYVGWECPDEFVVGYGMDFNEAYRTLKFIGVLHESAYLM</sequence>
<comment type="pathway">
    <text evidence="3 13">Purine metabolism; IMP biosynthesis via salvage pathway; IMP from hypoxanthine: step 1/1.</text>
</comment>
<evidence type="ECO:0000256" key="14">
    <source>
        <dbReference type="SAM" id="SignalP"/>
    </source>
</evidence>
<feature type="domain" description="Phosphoribosyltransferase" evidence="15">
    <location>
        <begin position="59"/>
        <end position="206"/>
    </location>
</feature>
<dbReference type="PANTHER" id="PTHR43340:SF1">
    <property type="entry name" value="HYPOXANTHINE PHOSPHORIBOSYLTRANSFERASE"/>
    <property type="match status" value="1"/>
</dbReference>
<gene>
    <name evidence="16" type="ORF">PBRA_006216</name>
    <name evidence="17" type="ORF">PLBR_LOCUS3294</name>
</gene>
<comment type="similarity">
    <text evidence="4 13">Belongs to the purine/pyrimidine phosphoribosyltransferase family.</text>
</comment>
<dbReference type="InterPro" id="IPR000836">
    <property type="entry name" value="PRTase_dom"/>
</dbReference>
<evidence type="ECO:0000256" key="2">
    <source>
        <dbReference type="ARBA" id="ARBA00004496"/>
    </source>
</evidence>
<dbReference type="InterPro" id="IPR050408">
    <property type="entry name" value="HGPRT"/>
</dbReference>
<evidence type="ECO:0000313" key="18">
    <source>
        <dbReference type="Proteomes" id="UP000039324"/>
    </source>
</evidence>
<evidence type="ECO:0000256" key="12">
    <source>
        <dbReference type="ARBA" id="ARBA00022842"/>
    </source>
</evidence>
<dbReference type="GO" id="GO:0005829">
    <property type="term" value="C:cytosol"/>
    <property type="evidence" value="ECO:0007669"/>
    <property type="project" value="TreeGrafter"/>
</dbReference>
<dbReference type="Pfam" id="PF00156">
    <property type="entry name" value="Pribosyltran"/>
    <property type="match status" value="1"/>
</dbReference>
<reference evidence="17 19" key="2">
    <citation type="submission" date="2018-03" db="EMBL/GenBank/DDBJ databases">
        <authorList>
            <person name="Fogelqvist J."/>
        </authorList>
    </citation>
    <scope>NUCLEOTIDE SEQUENCE [LARGE SCALE GENOMIC DNA]</scope>
</reference>
<dbReference type="GO" id="GO:0000166">
    <property type="term" value="F:nucleotide binding"/>
    <property type="evidence" value="ECO:0007669"/>
    <property type="project" value="UniProtKB-KW"/>
</dbReference>
<evidence type="ECO:0000256" key="7">
    <source>
        <dbReference type="ARBA" id="ARBA00022676"/>
    </source>
</evidence>
<dbReference type="PANTHER" id="PTHR43340">
    <property type="entry name" value="HYPOXANTHINE-GUANINE PHOSPHORIBOSYLTRANSFERASE"/>
    <property type="match status" value="1"/>
</dbReference>
<protein>
    <recommendedName>
        <fullName evidence="5 13">Hypoxanthine phosphoribosyltransferase</fullName>
        <ecNumber evidence="5 13">2.4.2.8</ecNumber>
    </recommendedName>
</protein>
<dbReference type="OMA" id="MQWRVAP"/>
<evidence type="ECO:0000313" key="19">
    <source>
        <dbReference type="Proteomes" id="UP000290189"/>
    </source>
</evidence>
<feature type="chain" id="PRO_5033223314" description="Hypoxanthine phosphoribosyltransferase" evidence="14">
    <location>
        <begin position="18"/>
        <end position="226"/>
    </location>
</feature>
<evidence type="ECO:0000256" key="13">
    <source>
        <dbReference type="RuleBase" id="RU364099"/>
    </source>
</evidence>
<proteinExistence type="inferred from homology"/>
<keyword evidence="12 13" id="KW-0460">Magnesium</keyword>
<evidence type="ECO:0000256" key="4">
    <source>
        <dbReference type="ARBA" id="ARBA00008391"/>
    </source>
</evidence>
<keyword evidence="11 13" id="KW-0547">Nucleotide-binding</keyword>
<dbReference type="EC" id="2.4.2.8" evidence="5 13"/>
<dbReference type="GO" id="GO:0006166">
    <property type="term" value="P:purine ribonucleoside salvage"/>
    <property type="evidence" value="ECO:0007669"/>
    <property type="project" value="UniProtKB-KW"/>
</dbReference>
<evidence type="ECO:0000256" key="6">
    <source>
        <dbReference type="ARBA" id="ARBA00022490"/>
    </source>
</evidence>
<dbReference type="GO" id="GO:0032263">
    <property type="term" value="P:GMP salvage"/>
    <property type="evidence" value="ECO:0007669"/>
    <property type="project" value="TreeGrafter"/>
</dbReference>
<evidence type="ECO:0000259" key="15">
    <source>
        <dbReference type="Pfam" id="PF00156"/>
    </source>
</evidence>
<accession>A0A0G4ISD5</accession>
<keyword evidence="8 13" id="KW-0808">Transferase</keyword>
<dbReference type="EMBL" id="OVEO01000005">
    <property type="protein sequence ID" value="SPQ96079.1"/>
    <property type="molecule type" value="Genomic_DNA"/>
</dbReference>
<evidence type="ECO:0000256" key="11">
    <source>
        <dbReference type="ARBA" id="ARBA00022741"/>
    </source>
</evidence>
<comment type="catalytic activity">
    <reaction evidence="13">
        <text>IMP + diphosphate = hypoxanthine + 5-phospho-alpha-D-ribose 1-diphosphate</text>
        <dbReference type="Rhea" id="RHEA:17973"/>
        <dbReference type="ChEBI" id="CHEBI:17368"/>
        <dbReference type="ChEBI" id="CHEBI:33019"/>
        <dbReference type="ChEBI" id="CHEBI:58017"/>
        <dbReference type="ChEBI" id="CHEBI:58053"/>
        <dbReference type="EC" id="2.4.2.8"/>
    </reaction>
</comment>
<keyword evidence="17" id="KW-0496">Mitochondrion</keyword>
<keyword evidence="9 13" id="KW-0479">Metal-binding</keyword>
<dbReference type="GO" id="GO:0046100">
    <property type="term" value="P:hypoxanthine metabolic process"/>
    <property type="evidence" value="ECO:0007669"/>
    <property type="project" value="TreeGrafter"/>
</dbReference>
<keyword evidence="7 13" id="KW-0328">Glycosyltransferase</keyword>
<evidence type="ECO:0000256" key="10">
    <source>
        <dbReference type="ARBA" id="ARBA00022726"/>
    </source>
</evidence>
<keyword evidence="6 13" id="KW-0963">Cytoplasm</keyword>
<dbReference type="Proteomes" id="UP000290189">
    <property type="component" value="Unassembled WGS sequence"/>
</dbReference>
<dbReference type="STRING" id="37360.A0A0G4ISD5"/>
<dbReference type="Gene3D" id="3.40.50.2020">
    <property type="match status" value="1"/>
</dbReference>
<dbReference type="FunFam" id="3.40.50.2020:FF:000006">
    <property type="entry name" value="Hypoxanthine phosphoribosyltransferase"/>
    <property type="match status" value="1"/>
</dbReference>
<dbReference type="InterPro" id="IPR005904">
    <property type="entry name" value="Hxn_phspho_trans"/>
</dbReference>
<dbReference type="CDD" id="cd06223">
    <property type="entry name" value="PRTases_typeI"/>
    <property type="match status" value="1"/>
</dbReference>
<evidence type="ECO:0000256" key="3">
    <source>
        <dbReference type="ARBA" id="ARBA00004669"/>
    </source>
</evidence>
<evidence type="ECO:0000256" key="1">
    <source>
        <dbReference type="ARBA" id="ARBA00001946"/>
    </source>
</evidence>
<dbReference type="SUPFAM" id="SSF53271">
    <property type="entry name" value="PRTase-like"/>
    <property type="match status" value="1"/>
</dbReference>
<keyword evidence="14" id="KW-0732">Signal</keyword>
<geneLocation type="mitochondrion" evidence="17"/>
<evidence type="ECO:0000256" key="5">
    <source>
        <dbReference type="ARBA" id="ARBA00011895"/>
    </source>
</evidence>
<comment type="cofactor">
    <cofactor evidence="1 13">
        <name>Mg(2+)</name>
        <dbReference type="ChEBI" id="CHEBI:18420"/>
    </cofactor>
</comment>
<dbReference type="AlphaFoldDB" id="A0A0G4ISD5"/>
<keyword evidence="18" id="KW-1185">Reference proteome</keyword>
<evidence type="ECO:0000313" key="16">
    <source>
        <dbReference type="EMBL" id="CEO98102.1"/>
    </source>
</evidence>
<dbReference type="EMBL" id="CDSF01000082">
    <property type="protein sequence ID" value="CEO98102.1"/>
    <property type="molecule type" value="Genomic_DNA"/>
</dbReference>
<dbReference type="InterPro" id="IPR029057">
    <property type="entry name" value="PRTase-like"/>
</dbReference>
<dbReference type="NCBIfam" id="TIGR01203">
    <property type="entry name" value="HGPRTase"/>
    <property type="match status" value="1"/>
</dbReference>
<comment type="subcellular location">
    <subcellularLocation>
        <location evidence="2 13">Cytoplasm</location>
    </subcellularLocation>
</comment>
<feature type="signal peptide" evidence="14">
    <location>
        <begin position="1"/>
        <end position="17"/>
    </location>
</feature>
<organism evidence="16 18">
    <name type="scientific">Plasmodiophora brassicae</name>
    <name type="common">Clubroot disease agent</name>
    <dbReference type="NCBI Taxonomy" id="37360"/>
    <lineage>
        <taxon>Eukaryota</taxon>
        <taxon>Sar</taxon>
        <taxon>Rhizaria</taxon>
        <taxon>Endomyxa</taxon>
        <taxon>Phytomyxea</taxon>
        <taxon>Plasmodiophorida</taxon>
        <taxon>Plasmodiophoridae</taxon>
        <taxon>Plasmodiophora</taxon>
    </lineage>
</organism>
<keyword evidence="10 13" id="KW-0660">Purine salvage</keyword>